<proteinExistence type="inferred from homology"/>
<dbReference type="PRINTS" id="PR00133">
    <property type="entry name" value="GLHYDRLASE3"/>
</dbReference>
<dbReference type="SMART" id="SM00758">
    <property type="entry name" value="PA14"/>
    <property type="match status" value="1"/>
</dbReference>
<dbReference type="FunFam" id="3.20.20.300:FF:000006">
    <property type="entry name" value="Beta-glucosidase H"/>
    <property type="match status" value="1"/>
</dbReference>
<dbReference type="Pfam" id="PF00933">
    <property type="entry name" value="Glyco_hydro_3"/>
    <property type="match status" value="1"/>
</dbReference>
<gene>
    <name evidence="8" type="ORF">LIPSTDRAFT_7343</name>
</gene>
<dbReference type="InterPro" id="IPR019800">
    <property type="entry name" value="Glyco_hydro_3_AS"/>
</dbReference>
<accession>A0A1E3PTZ1</accession>
<comment type="similarity">
    <text evidence="2 6">Belongs to the glycosyl hydrolase 3 family.</text>
</comment>
<dbReference type="Gene3D" id="2.60.120.260">
    <property type="entry name" value="Galactose-binding domain-like"/>
    <property type="match status" value="1"/>
</dbReference>
<dbReference type="InterPro" id="IPR002772">
    <property type="entry name" value="Glyco_hydro_3_C"/>
</dbReference>
<keyword evidence="6" id="KW-0119">Carbohydrate metabolism</keyword>
<dbReference type="InterPro" id="IPR013783">
    <property type="entry name" value="Ig-like_fold"/>
</dbReference>
<evidence type="ECO:0000256" key="2">
    <source>
        <dbReference type="ARBA" id="ARBA00005336"/>
    </source>
</evidence>
<comment type="catalytic activity">
    <reaction evidence="1 6">
        <text>Hydrolysis of terminal, non-reducing beta-D-glucosyl residues with release of beta-D-glucose.</text>
        <dbReference type="EC" id="3.2.1.21"/>
    </reaction>
</comment>
<dbReference type="Pfam" id="PF01915">
    <property type="entry name" value="Glyco_hydro_3_C"/>
    <property type="match status" value="1"/>
</dbReference>
<dbReference type="SUPFAM" id="SSF51445">
    <property type="entry name" value="(Trans)glycosidases"/>
    <property type="match status" value="1"/>
</dbReference>
<dbReference type="Gene3D" id="3.20.20.300">
    <property type="entry name" value="Glycoside hydrolase, family 3, N-terminal domain"/>
    <property type="match status" value="1"/>
</dbReference>
<dbReference type="Pfam" id="PF14310">
    <property type="entry name" value="Fn3-like"/>
    <property type="match status" value="1"/>
</dbReference>
<dbReference type="PANTHER" id="PTHR42715:SF27">
    <property type="entry name" value="BETA-GLUCOSIDASE-RELATED"/>
    <property type="match status" value="1"/>
</dbReference>
<evidence type="ECO:0000313" key="8">
    <source>
        <dbReference type="EMBL" id="ODQ68881.1"/>
    </source>
</evidence>
<evidence type="ECO:0000313" key="9">
    <source>
        <dbReference type="Proteomes" id="UP000094385"/>
    </source>
</evidence>
<name>A0A1E3PTZ1_LIPST</name>
<organism evidence="8 9">
    <name type="scientific">Lipomyces starkeyi NRRL Y-11557</name>
    <dbReference type="NCBI Taxonomy" id="675824"/>
    <lineage>
        <taxon>Eukaryota</taxon>
        <taxon>Fungi</taxon>
        <taxon>Dikarya</taxon>
        <taxon>Ascomycota</taxon>
        <taxon>Saccharomycotina</taxon>
        <taxon>Lipomycetes</taxon>
        <taxon>Lipomycetales</taxon>
        <taxon>Lipomycetaceae</taxon>
        <taxon>Lipomyces</taxon>
    </lineage>
</organism>
<dbReference type="InterPro" id="IPR017853">
    <property type="entry name" value="GH"/>
</dbReference>
<dbReference type="SMART" id="SM01217">
    <property type="entry name" value="Fn3_like"/>
    <property type="match status" value="1"/>
</dbReference>
<keyword evidence="5 6" id="KW-0326">Glycosidase</keyword>
<dbReference type="EMBL" id="KV454308">
    <property type="protein sequence ID" value="ODQ68881.1"/>
    <property type="molecule type" value="Genomic_DNA"/>
</dbReference>
<dbReference type="Proteomes" id="UP000094385">
    <property type="component" value="Unassembled WGS sequence"/>
</dbReference>
<dbReference type="PANTHER" id="PTHR42715">
    <property type="entry name" value="BETA-GLUCOSIDASE"/>
    <property type="match status" value="1"/>
</dbReference>
<evidence type="ECO:0000259" key="7">
    <source>
        <dbReference type="PROSITE" id="PS51820"/>
    </source>
</evidence>
<dbReference type="InterPro" id="IPR036881">
    <property type="entry name" value="Glyco_hydro_3_C_sf"/>
</dbReference>
<dbReference type="GO" id="GO:0008422">
    <property type="term" value="F:beta-glucosidase activity"/>
    <property type="evidence" value="ECO:0007669"/>
    <property type="project" value="UniProtKB-EC"/>
</dbReference>
<dbReference type="InterPro" id="IPR011658">
    <property type="entry name" value="PA14_dom"/>
</dbReference>
<sequence>MAALDIDQVLSQLSTPEKIKLISGIDFWHTYAVKRVGVPSLRFSDGPNGVRGTRFFNGVPAACFPCGTGLGAMWNTDLLTEAGTLMADEAIAKGAHVILGPTVNMQRSPLGGRGFESFSEDPILSGLSAGAIINGIQSKNIIATIKHFVGNDQEHERNSVDAIITERALREIYLLPFQLAIKESQPGAVMTAYNKVNGTHVSQSLAFIRDILRGEWEWDGLVMSDWFGVYSTAESVNAGLDIDMPGPTGFRGDLIQRSLNANTITHHTLDDRVRQVLKLVNRTGQSGVPENAPEGTNNTLETSTLLRKLAAESIVVLKNEKKVLPLSKDKTTAVIGPNAKIATYCGGGSASLLPYYVVTPFDAISKKVTKEIKYVEGCAAYKMIPILGPMTKTPYGHIGVLFRAYLEPPSVIDRVIVDEIELRDANLFLMDYSHPELAGKSIYYADLIAMYIPEESGVYEFGLTVYGTAKLFIDGMLVIDNETVQTAGEAFFGTGTVEEKGSIILEAGKTYEVKAQFGSSGTCKLPNRIVAFPGGGLRVGMVKMFEPEGEIRKAVEVAKSVDQVVLNIGLSGDWESEGYDRKDMKLPGNTDALVAAVLEANPNTAVVLQSGTPVEMPWISKANAVLEAWYGGNETGNGIADVLFGDVNPSGKLPLSFPVKVQDNPAYLNYRSERGRTLYGEDIYIGYRYYEAIEKDVLFPFGHGLSYSTFELSDLMVKMDASTDTITIIVKVTNVSGPAGSEVIQVYIHQRNPSICRPPKELKAFGKVNLAPGESKTVETVMAIKRATSFWDETEQSWISEKDNYDILIGTSSADIKLKGQFATEMTVWWKGL</sequence>
<dbReference type="InterPro" id="IPR050288">
    <property type="entry name" value="Cellulose_deg_GH3"/>
</dbReference>
<dbReference type="EC" id="3.2.1.21" evidence="3 6"/>
<dbReference type="InterPro" id="IPR001764">
    <property type="entry name" value="Glyco_hydro_3_N"/>
</dbReference>
<dbReference type="InterPro" id="IPR036962">
    <property type="entry name" value="Glyco_hydro_3_N_sf"/>
</dbReference>
<keyword evidence="9" id="KW-1185">Reference proteome</keyword>
<dbReference type="Gene3D" id="2.60.40.10">
    <property type="entry name" value="Immunoglobulins"/>
    <property type="match status" value="1"/>
</dbReference>
<dbReference type="InterPro" id="IPR026891">
    <property type="entry name" value="Fn3-like"/>
</dbReference>
<evidence type="ECO:0000256" key="4">
    <source>
        <dbReference type="ARBA" id="ARBA00022801"/>
    </source>
</evidence>
<dbReference type="PROSITE" id="PS51820">
    <property type="entry name" value="PA14"/>
    <property type="match status" value="1"/>
</dbReference>
<dbReference type="FunFam" id="2.60.40.10:FF:000495">
    <property type="entry name" value="Periplasmic beta-glucosidase"/>
    <property type="match status" value="1"/>
</dbReference>
<dbReference type="UniPathway" id="UPA00696"/>
<dbReference type="SUPFAM" id="SSF52279">
    <property type="entry name" value="Beta-D-glucan exohydrolase, C-terminal domain"/>
    <property type="match status" value="1"/>
</dbReference>
<protein>
    <recommendedName>
        <fullName evidence="3 6">beta-glucosidase</fullName>
        <ecNumber evidence="3 6">3.2.1.21</ecNumber>
    </recommendedName>
</protein>
<dbReference type="Gene3D" id="3.40.50.1700">
    <property type="entry name" value="Glycoside hydrolase family 3 C-terminal domain"/>
    <property type="match status" value="1"/>
</dbReference>
<dbReference type="STRING" id="675824.A0A1E3PTZ1"/>
<dbReference type="GO" id="GO:0030245">
    <property type="term" value="P:cellulose catabolic process"/>
    <property type="evidence" value="ECO:0007669"/>
    <property type="project" value="UniProtKB-UniPathway"/>
</dbReference>
<dbReference type="Pfam" id="PF07691">
    <property type="entry name" value="PA14"/>
    <property type="match status" value="1"/>
</dbReference>
<keyword evidence="6" id="KW-0624">Polysaccharide degradation</keyword>
<dbReference type="AlphaFoldDB" id="A0A1E3PTZ1"/>
<comment type="pathway">
    <text evidence="6">Glycan metabolism; cellulose degradation.</text>
</comment>
<evidence type="ECO:0000256" key="3">
    <source>
        <dbReference type="ARBA" id="ARBA00012744"/>
    </source>
</evidence>
<dbReference type="PROSITE" id="PS00775">
    <property type="entry name" value="GLYCOSYL_HYDROL_F3"/>
    <property type="match status" value="1"/>
</dbReference>
<feature type="domain" description="PA14" evidence="7">
    <location>
        <begin position="395"/>
        <end position="555"/>
    </location>
</feature>
<dbReference type="OrthoDB" id="47059at2759"/>
<dbReference type="InterPro" id="IPR037524">
    <property type="entry name" value="PA14/GLEYA"/>
</dbReference>
<evidence type="ECO:0000256" key="6">
    <source>
        <dbReference type="RuleBase" id="RU361161"/>
    </source>
</evidence>
<reference evidence="8 9" key="1">
    <citation type="journal article" date="2016" name="Proc. Natl. Acad. Sci. U.S.A.">
        <title>Comparative genomics of biotechnologically important yeasts.</title>
        <authorList>
            <person name="Riley R."/>
            <person name="Haridas S."/>
            <person name="Wolfe K.H."/>
            <person name="Lopes M.R."/>
            <person name="Hittinger C.T."/>
            <person name="Goeker M."/>
            <person name="Salamov A.A."/>
            <person name="Wisecaver J.H."/>
            <person name="Long T.M."/>
            <person name="Calvey C.H."/>
            <person name="Aerts A.L."/>
            <person name="Barry K.W."/>
            <person name="Choi C."/>
            <person name="Clum A."/>
            <person name="Coughlan A.Y."/>
            <person name="Deshpande S."/>
            <person name="Douglass A.P."/>
            <person name="Hanson S.J."/>
            <person name="Klenk H.-P."/>
            <person name="LaButti K.M."/>
            <person name="Lapidus A."/>
            <person name="Lindquist E.A."/>
            <person name="Lipzen A.M."/>
            <person name="Meier-Kolthoff J.P."/>
            <person name="Ohm R.A."/>
            <person name="Otillar R.P."/>
            <person name="Pangilinan J.L."/>
            <person name="Peng Y."/>
            <person name="Rokas A."/>
            <person name="Rosa C.A."/>
            <person name="Scheuner C."/>
            <person name="Sibirny A.A."/>
            <person name="Slot J.C."/>
            <person name="Stielow J.B."/>
            <person name="Sun H."/>
            <person name="Kurtzman C.P."/>
            <person name="Blackwell M."/>
            <person name="Grigoriev I.V."/>
            <person name="Jeffries T.W."/>
        </authorList>
    </citation>
    <scope>NUCLEOTIDE SEQUENCE [LARGE SCALE GENOMIC DNA]</scope>
    <source>
        <strain evidence="8 9">NRRL Y-11557</strain>
    </source>
</reference>
<keyword evidence="4 6" id="KW-0378">Hydrolase</keyword>
<evidence type="ECO:0000256" key="1">
    <source>
        <dbReference type="ARBA" id="ARBA00000448"/>
    </source>
</evidence>
<evidence type="ECO:0000256" key="5">
    <source>
        <dbReference type="ARBA" id="ARBA00023295"/>
    </source>
</evidence>